<proteinExistence type="predicted"/>
<dbReference type="RefSeq" id="XP_027617060.1">
    <property type="nucleotide sequence ID" value="XM_027761259.1"/>
</dbReference>
<dbReference type="InterPro" id="IPR050216">
    <property type="entry name" value="LRR_domain-containing"/>
</dbReference>
<dbReference type="Gene3D" id="3.80.10.10">
    <property type="entry name" value="Ribonuclease Inhibitor"/>
    <property type="match status" value="1"/>
</dbReference>
<dbReference type="EMBL" id="BFAD01000009">
    <property type="protein sequence ID" value="GBE86147.1"/>
    <property type="molecule type" value="Genomic_DNA"/>
</dbReference>
<dbReference type="InterPro" id="IPR032675">
    <property type="entry name" value="LRR_dom_sf"/>
</dbReference>
<keyword evidence="2" id="KW-0677">Repeat</keyword>
<accession>A0A401GV82</accession>
<feature type="compositionally biased region" description="Low complexity" evidence="3">
    <location>
        <begin position="22"/>
        <end position="31"/>
    </location>
</feature>
<dbReference type="InterPro" id="IPR003591">
    <property type="entry name" value="Leu-rich_rpt_typical-subtyp"/>
</dbReference>
<dbReference type="SMART" id="SM00369">
    <property type="entry name" value="LRR_TYP"/>
    <property type="match status" value="2"/>
</dbReference>
<feature type="compositionally biased region" description="Pro residues" evidence="3">
    <location>
        <begin position="453"/>
        <end position="467"/>
    </location>
</feature>
<sequence length="597" mass="64832">MSNVDDQYIPASSPSSSPPSSPSFDPLDSSPPSSPNLEAVATPPQSPEVVHPFAASTKATRRPHLHEKRTRVSQWASNSLSRGGSFESHDLDERAGNVPQVVDPFAASAKHYWKPPRREKKLSRVQSTGSAYSDSTIIDHDDPFFVLHPSAHDNHSVLSDDNNMNKNSQSLTAEERELDIWEVAIAAAVDRSNGDINLSQSGLFGTPLTIIPPSIADLAKLVVLPEDESGDRRRPVPSPPPMTRTFTRAVTVPDAVFSHPPAFGPNTGRIGGLSKTASSSYLQGTAEPRRHGIQLNLARNTIPKLPLELFLLSGLTMLNMHANALRVIPPQIAKLTNLCELDVSQNRLEWLPAEMLKMRLDKLSVRGNPWKVPTAEEQETGNKGGKRFISHTTSCFDIPHLTEYSLRTLLAPVESMGGVTALEALYAIPLLEGEHPPSVLNTLRACVPNAVAKPPPPEPKPSQPPPKVQRVSHTDDVHSRLHIRHREIQVQEKGKEQDKETPPGIGLCPAPAHRAQGASAAVFVQHAVERFTWELVVAGLDVGTQGNKMGVPVRWRGCGTDCLGFLEDEGGGGGIEDVAMGTEVDVEMVDTDVDMEE</sequence>
<evidence type="ECO:0000256" key="3">
    <source>
        <dbReference type="SAM" id="MobiDB-lite"/>
    </source>
</evidence>
<dbReference type="GeneID" id="38783064"/>
<evidence type="ECO:0000313" key="5">
    <source>
        <dbReference type="Proteomes" id="UP000287166"/>
    </source>
</evidence>
<dbReference type="Proteomes" id="UP000287166">
    <property type="component" value="Unassembled WGS sequence"/>
</dbReference>
<keyword evidence="5" id="KW-1185">Reference proteome</keyword>
<dbReference type="OrthoDB" id="660555at2759"/>
<comment type="caution">
    <text evidence="4">The sequence shown here is derived from an EMBL/GenBank/DDBJ whole genome shotgun (WGS) entry which is preliminary data.</text>
</comment>
<reference evidence="4 5" key="1">
    <citation type="journal article" date="2018" name="Sci. Rep.">
        <title>Genome sequence of the cauliflower mushroom Sparassis crispa (Hanabiratake) and its association with beneficial usage.</title>
        <authorList>
            <person name="Kiyama R."/>
            <person name="Furutani Y."/>
            <person name="Kawaguchi K."/>
            <person name="Nakanishi T."/>
        </authorList>
    </citation>
    <scope>NUCLEOTIDE SEQUENCE [LARGE SCALE GENOMIC DNA]</scope>
</reference>
<organism evidence="4 5">
    <name type="scientific">Sparassis crispa</name>
    <dbReference type="NCBI Taxonomy" id="139825"/>
    <lineage>
        <taxon>Eukaryota</taxon>
        <taxon>Fungi</taxon>
        <taxon>Dikarya</taxon>
        <taxon>Basidiomycota</taxon>
        <taxon>Agaricomycotina</taxon>
        <taxon>Agaricomycetes</taxon>
        <taxon>Polyporales</taxon>
        <taxon>Sparassidaceae</taxon>
        <taxon>Sparassis</taxon>
    </lineage>
</organism>
<dbReference type="PANTHER" id="PTHR48051:SF1">
    <property type="entry name" value="RAS SUPPRESSOR PROTEIN 1"/>
    <property type="match status" value="1"/>
</dbReference>
<feature type="region of interest" description="Disordered" evidence="3">
    <location>
        <begin position="1"/>
        <end position="92"/>
    </location>
</feature>
<protein>
    <recommendedName>
        <fullName evidence="6">L domain-like protein</fullName>
    </recommendedName>
</protein>
<dbReference type="InParanoid" id="A0A401GV82"/>
<gene>
    <name evidence="4" type="ORF">SCP_0900240</name>
</gene>
<evidence type="ECO:0008006" key="6">
    <source>
        <dbReference type="Google" id="ProtNLM"/>
    </source>
</evidence>
<evidence type="ECO:0000256" key="1">
    <source>
        <dbReference type="ARBA" id="ARBA00022614"/>
    </source>
</evidence>
<dbReference type="SUPFAM" id="SSF52075">
    <property type="entry name" value="Outer arm dynein light chain 1"/>
    <property type="match status" value="1"/>
</dbReference>
<dbReference type="PANTHER" id="PTHR48051">
    <property type="match status" value="1"/>
</dbReference>
<keyword evidence="1" id="KW-0433">Leucine-rich repeat</keyword>
<feature type="compositionally biased region" description="Polar residues" evidence="3">
    <location>
        <begin position="72"/>
        <end position="82"/>
    </location>
</feature>
<evidence type="ECO:0000313" key="4">
    <source>
        <dbReference type="EMBL" id="GBE86147.1"/>
    </source>
</evidence>
<feature type="region of interest" description="Disordered" evidence="3">
    <location>
        <begin position="450"/>
        <end position="480"/>
    </location>
</feature>
<dbReference type="GO" id="GO:0005737">
    <property type="term" value="C:cytoplasm"/>
    <property type="evidence" value="ECO:0007669"/>
    <property type="project" value="TreeGrafter"/>
</dbReference>
<name>A0A401GV82_9APHY</name>
<dbReference type="AlphaFoldDB" id="A0A401GV82"/>
<evidence type="ECO:0000256" key="2">
    <source>
        <dbReference type="ARBA" id="ARBA00022737"/>
    </source>
</evidence>
<dbReference type="STRING" id="139825.A0A401GV82"/>
<feature type="compositionally biased region" description="Basic residues" evidence="3">
    <location>
        <begin position="59"/>
        <end position="71"/>
    </location>
</feature>